<dbReference type="AlphaFoldDB" id="A0A0B7BZC2"/>
<evidence type="ECO:0000259" key="1">
    <source>
        <dbReference type="PROSITE" id="PS51278"/>
    </source>
</evidence>
<dbReference type="Gene3D" id="3.60.20.10">
    <property type="entry name" value="Glutamine Phosphoribosylpyrophosphate, subunit 1, domain 1"/>
    <property type="match status" value="1"/>
</dbReference>
<feature type="non-terminal residue" evidence="2">
    <location>
        <position position="73"/>
    </location>
</feature>
<reference evidence="2" key="1">
    <citation type="submission" date="2014-12" db="EMBL/GenBank/DDBJ databases">
        <title>Insight into the proteome of Arion vulgaris.</title>
        <authorList>
            <person name="Aradska J."/>
            <person name="Bulat T."/>
            <person name="Smidak R."/>
            <person name="Sarate P."/>
            <person name="Gangsoo J."/>
            <person name="Sialana F."/>
            <person name="Bilban M."/>
            <person name="Lubec G."/>
        </authorList>
    </citation>
    <scope>NUCLEOTIDE SEQUENCE</scope>
    <source>
        <tissue evidence="2">Skin</tissue>
    </source>
</reference>
<protein>
    <recommendedName>
        <fullName evidence="1">Glutamine amidotransferase type-2 domain-containing protein</fullName>
    </recommendedName>
</protein>
<dbReference type="InterPro" id="IPR017932">
    <property type="entry name" value="GATase_2_dom"/>
</dbReference>
<proteinExistence type="predicted"/>
<feature type="domain" description="Glutamine amidotransferase type-2" evidence="1">
    <location>
        <begin position="23"/>
        <end position="73"/>
    </location>
</feature>
<accession>A0A0B7BZC2</accession>
<gene>
    <name evidence="2" type="primary">ORF218333</name>
</gene>
<name>A0A0B7BZC2_9EUPU</name>
<dbReference type="InterPro" id="IPR029055">
    <property type="entry name" value="Ntn_hydrolases_N"/>
</dbReference>
<dbReference type="EMBL" id="HACG01051426">
    <property type="protein sequence ID" value="CEK98297.1"/>
    <property type="molecule type" value="Transcribed_RNA"/>
</dbReference>
<organism evidence="2">
    <name type="scientific">Arion vulgaris</name>
    <dbReference type="NCBI Taxonomy" id="1028688"/>
    <lineage>
        <taxon>Eukaryota</taxon>
        <taxon>Metazoa</taxon>
        <taxon>Spiralia</taxon>
        <taxon>Lophotrochozoa</taxon>
        <taxon>Mollusca</taxon>
        <taxon>Gastropoda</taxon>
        <taxon>Heterobranchia</taxon>
        <taxon>Euthyneura</taxon>
        <taxon>Panpulmonata</taxon>
        <taxon>Eupulmonata</taxon>
        <taxon>Stylommatophora</taxon>
        <taxon>Helicina</taxon>
        <taxon>Arionoidea</taxon>
        <taxon>Arionidae</taxon>
        <taxon>Arion</taxon>
    </lineage>
</organism>
<dbReference type="SUPFAM" id="SSF56235">
    <property type="entry name" value="N-terminal nucleophile aminohydrolases (Ntn hydrolases)"/>
    <property type="match status" value="1"/>
</dbReference>
<evidence type="ECO:0000313" key="2">
    <source>
        <dbReference type="EMBL" id="CEK98297.1"/>
    </source>
</evidence>
<sequence length="73" mass="7701">MAESLANDDKLNFGGESGMREACGLFGVVSTGNWRPDTNLSHVIHLGLVGLQHRGQESAGMVTTMGGPEDPFV</sequence>
<dbReference type="PROSITE" id="PS51278">
    <property type="entry name" value="GATASE_TYPE_2"/>
    <property type="match status" value="1"/>
</dbReference>